<comment type="caution">
    <text evidence="10">The sequence shown here is derived from an EMBL/GenBank/DDBJ whole genome shotgun (WGS) entry which is preliminary data.</text>
</comment>
<feature type="compositionally biased region" description="Low complexity" evidence="7">
    <location>
        <begin position="269"/>
        <end position="279"/>
    </location>
</feature>
<feature type="compositionally biased region" description="Low complexity" evidence="7">
    <location>
        <begin position="241"/>
        <end position="254"/>
    </location>
</feature>
<accession>A0ABY0GX61</accession>
<feature type="domain" description="DUF7136" evidence="9">
    <location>
        <begin position="554"/>
        <end position="765"/>
    </location>
</feature>
<evidence type="ECO:0000259" key="9">
    <source>
        <dbReference type="Pfam" id="PF23584"/>
    </source>
</evidence>
<evidence type="ECO:0000256" key="3">
    <source>
        <dbReference type="ARBA" id="ARBA00022475"/>
    </source>
</evidence>
<keyword evidence="5 8" id="KW-1133">Transmembrane helix</keyword>
<feature type="transmembrane region" description="Helical" evidence="8">
    <location>
        <begin position="774"/>
        <end position="793"/>
    </location>
</feature>
<keyword evidence="3" id="KW-1003">Cell membrane</keyword>
<evidence type="ECO:0000256" key="6">
    <source>
        <dbReference type="ARBA" id="ARBA00023136"/>
    </source>
</evidence>
<dbReference type="PANTHER" id="PTHR33567:SF3">
    <property type="entry name" value="CHROMATE ION TRANSPORTER (EUROFUNG)"/>
    <property type="match status" value="1"/>
</dbReference>
<dbReference type="Pfam" id="PF23584">
    <property type="entry name" value="DUF7136"/>
    <property type="match status" value="1"/>
</dbReference>
<feature type="transmembrane region" description="Helical" evidence="8">
    <location>
        <begin position="297"/>
        <end position="319"/>
    </location>
</feature>
<evidence type="ECO:0000256" key="5">
    <source>
        <dbReference type="ARBA" id="ARBA00022989"/>
    </source>
</evidence>
<dbReference type="EMBL" id="QJNS01000456">
    <property type="protein sequence ID" value="RYO77503.1"/>
    <property type="molecule type" value="Genomic_DNA"/>
</dbReference>
<evidence type="ECO:0000313" key="10">
    <source>
        <dbReference type="EMBL" id="RYO77503.1"/>
    </source>
</evidence>
<evidence type="ECO:0000256" key="7">
    <source>
        <dbReference type="SAM" id="MobiDB-lite"/>
    </source>
</evidence>
<keyword evidence="6 8" id="KW-0472">Membrane</keyword>
<feature type="transmembrane region" description="Helical" evidence="8">
    <location>
        <begin position="122"/>
        <end position="143"/>
    </location>
</feature>
<reference evidence="10 11" key="1">
    <citation type="submission" date="2018-06" db="EMBL/GenBank/DDBJ databases">
        <title>Complete Genomes of Monosporascus.</title>
        <authorList>
            <person name="Robinson A.J."/>
            <person name="Natvig D.O."/>
        </authorList>
    </citation>
    <scope>NUCLEOTIDE SEQUENCE [LARGE SCALE GENOMIC DNA]</scope>
    <source>
        <strain evidence="10 11">CBS 609.92</strain>
    </source>
</reference>
<sequence length="794" mass="84617">MGILPIPDLSDSKIVRRLWNTTKENWYLGFTSFGGPPVHFKIFRDQFVSKRQWIDDQVYQELFSVCQAFSGPGSTKMLYCINLIHDGFPSAVLALLFWSLPGALGMYGLAVGVSNIGDALPAPVYALLSGLNAATVGIIALAAVELAHKAITDRVTRVLVFLGAAAGLLYNALWYFPLIIVIGGIITVIHDFRWLHGPVKAVRNAVMRKKERPAETEETIDLPRRGPSVDAPVENDAKGDGSTSAGPSTSSAPAEGAKSGLPTSEREAAQPGTAAATAAEEPRLVPPERRLNFSWKLGLAIICGFLISFVVIMVLRGVLPNKGLLYSLFANMYLAGTIIFGGGPVVVPLLREYVVAEGWVSPRDFLIGLAIIQSFPGPNFNFAVYLGALTALNGGRNSVAGAFLGAIGIFFPGLILVHGTMGVWGSIRSWRWVKSTVRGVNAAAVGLIYTAVYRLWQIGWVEETSQQGTSLANDPWWVVVTATSYVGGCWFGLKPPVAIILGAVLGLIRYASFRISTTSSSNTSNNNNTTIHLVSRAVWSLVGSLAYLGVVVNAAGVLEIDVVFPRNETYAPTDKFPIVFALQNAELAKHLKPSIHSFVRNGSSLEAAFGHAHNDLTYANYSSEPYFVYRYVNIDTEGPHELLSTASWQSCDESGDQVGILGSNTNFSVDFTIKRGGQKVDLVAATANDKTCSAKDGVAINVTNQTRKVPASGDRPAGTCAVLASSSPTPTANPCRVKIDTAVAASMSAFLHAALCKGSNPPADCPKENAVQQLTVAGAASFVAAFGAIGFLFA</sequence>
<feature type="transmembrane region" description="Helical" evidence="8">
    <location>
        <begin position="331"/>
        <end position="353"/>
    </location>
</feature>
<keyword evidence="4 8" id="KW-0812">Transmembrane</keyword>
<evidence type="ECO:0000256" key="4">
    <source>
        <dbReference type="ARBA" id="ARBA00022692"/>
    </source>
</evidence>
<evidence type="ECO:0000256" key="1">
    <source>
        <dbReference type="ARBA" id="ARBA00004651"/>
    </source>
</evidence>
<organism evidence="10 11">
    <name type="scientific">Monosporascus cannonballus</name>
    <dbReference type="NCBI Taxonomy" id="155416"/>
    <lineage>
        <taxon>Eukaryota</taxon>
        <taxon>Fungi</taxon>
        <taxon>Dikarya</taxon>
        <taxon>Ascomycota</taxon>
        <taxon>Pezizomycotina</taxon>
        <taxon>Sordariomycetes</taxon>
        <taxon>Xylariomycetidae</taxon>
        <taxon>Xylariales</taxon>
        <taxon>Xylariales incertae sedis</taxon>
        <taxon>Monosporascus</taxon>
    </lineage>
</organism>
<dbReference type="Pfam" id="PF02417">
    <property type="entry name" value="Chromate_transp"/>
    <property type="match status" value="2"/>
</dbReference>
<comment type="similarity">
    <text evidence="2">Belongs to the chromate ion transporter (CHR) (TC 2.A.51) family.</text>
</comment>
<feature type="transmembrane region" description="Helical" evidence="8">
    <location>
        <begin position="537"/>
        <end position="558"/>
    </location>
</feature>
<feature type="transmembrane region" description="Helical" evidence="8">
    <location>
        <begin position="91"/>
        <end position="110"/>
    </location>
</feature>
<keyword evidence="11" id="KW-1185">Reference proteome</keyword>
<name>A0ABY0GX61_9PEZI</name>
<proteinExistence type="inferred from homology"/>
<dbReference type="InterPro" id="IPR003370">
    <property type="entry name" value="Chromate_transpt"/>
</dbReference>
<feature type="transmembrane region" description="Helical" evidence="8">
    <location>
        <begin position="155"/>
        <end position="172"/>
    </location>
</feature>
<gene>
    <name evidence="10" type="ORF">DL762_009217</name>
</gene>
<dbReference type="InterPro" id="IPR055560">
    <property type="entry name" value="DUF7136"/>
</dbReference>
<evidence type="ECO:0000256" key="8">
    <source>
        <dbReference type="SAM" id="Phobius"/>
    </source>
</evidence>
<feature type="transmembrane region" description="Helical" evidence="8">
    <location>
        <begin position="365"/>
        <end position="388"/>
    </location>
</feature>
<feature type="transmembrane region" description="Helical" evidence="8">
    <location>
        <begin position="400"/>
        <end position="424"/>
    </location>
</feature>
<evidence type="ECO:0000313" key="11">
    <source>
        <dbReference type="Proteomes" id="UP000294003"/>
    </source>
</evidence>
<comment type="subcellular location">
    <subcellularLocation>
        <location evidence="1">Cell membrane</location>
        <topology evidence="1">Multi-pass membrane protein</topology>
    </subcellularLocation>
</comment>
<evidence type="ECO:0000256" key="2">
    <source>
        <dbReference type="ARBA" id="ARBA00005262"/>
    </source>
</evidence>
<dbReference type="PANTHER" id="PTHR33567">
    <property type="entry name" value="CHROMATE ION TRANSPORTER (EUROFUNG)"/>
    <property type="match status" value="1"/>
</dbReference>
<protein>
    <recommendedName>
        <fullName evidence="9">DUF7136 domain-containing protein</fullName>
    </recommendedName>
</protein>
<feature type="region of interest" description="Disordered" evidence="7">
    <location>
        <begin position="208"/>
        <end position="281"/>
    </location>
</feature>
<dbReference type="Proteomes" id="UP000294003">
    <property type="component" value="Unassembled WGS sequence"/>
</dbReference>